<feature type="region of interest" description="Disordered" evidence="1">
    <location>
        <begin position="296"/>
        <end position="345"/>
    </location>
</feature>
<dbReference type="Gene3D" id="2.20.70.10">
    <property type="match status" value="1"/>
</dbReference>
<feature type="compositionally biased region" description="Pro residues" evidence="1">
    <location>
        <begin position="329"/>
        <end position="345"/>
    </location>
</feature>
<proteinExistence type="predicted"/>
<dbReference type="PROSITE" id="PS01159">
    <property type="entry name" value="WW_DOMAIN_1"/>
    <property type="match status" value="1"/>
</dbReference>
<dbReference type="PROSITE" id="PS50020">
    <property type="entry name" value="WW_DOMAIN_2"/>
    <property type="match status" value="2"/>
</dbReference>
<dbReference type="Pfam" id="PF00397">
    <property type="entry name" value="WW"/>
    <property type="match status" value="1"/>
</dbReference>
<feature type="domain" description="WW" evidence="2">
    <location>
        <begin position="57"/>
        <end position="91"/>
    </location>
</feature>
<evidence type="ECO:0000313" key="3">
    <source>
        <dbReference type="EMBL" id="CAE4573532.1"/>
    </source>
</evidence>
<evidence type="ECO:0000259" key="2">
    <source>
        <dbReference type="PROSITE" id="PS50020"/>
    </source>
</evidence>
<dbReference type="SUPFAM" id="SSF51045">
    <property type="entry name" value="WW domain"/>
    <property type="match status" value="1"/>
</dbReference>
<name>A0A7S4Q5Z6_9DINO</name>
<dbReference type="InterPro" id="IPR001202">
    <property type="entry name" value="WW_dom"/>
</dbReference>
<gene>
    <name evidence="3" type="ORF">AMON00008_LOCUS13151</name>
</gene>
<evidence type="ECO:0000256" key="1">
    <source>
        <dbReference type="SAM" id="MobiDB-lite"/>
    </source>
</evidence>
<protein>
    <recommendedName>
        <fullName evidence="2">WW domain-containing protein</fullName>
    </recommendedName>
</protein>
<organism evidence="3">
    <name type="scientific">Alexandrium monilatum</name>
    <dbReference type="NCBI Taxonomy" id="311494"/>
    <lineage>
        <taxon>Eukaryota</taxon>
        <taxon>Sar</taxon>
        <taxon>Alveolata</taxon>
        <taxon>Dinophyceae</taxon>
        <taxon>Gonyaulacales</taxon>
        <taxon>Pyrocystaceae</taxon>
        <taxon>Alexandrium</taxon>
    </lineage>
</organism>
<sequence>MSTALPLLVGGAVDIVGDWPDLQRPYCLDLQQLLDALGISPLAPASVMEVARRAHAMPYPPHWTEQLDQASGALYFYHELQDESSWHHPLCETFREVLALVGIFEAEQTSLDVMAPRIEESLAEAQERATKALAEWVGPIPAGDGTEGEYFYNRTTGQSEWEDPRERWKYDLHVRYDLLVGFLVAEEKRAAKRSAPQGLRTPDLTPTLTSLASSLSSVASALAVAVAEPGGDDSEGEGYWARPRPRRTPGSLPLPPRSTASHGGGRSQADRALFSMPPHQQRYTADVLQQQEYIPRTGSHPQEYIPRVGRSSSQGGGGGGAFPGLIQQQPPPPPPGAPPRAAPRP</sequence>
<dbReference type="AlphaFoldDB" id="A0A7S4Q5Z6"/>
<reference evidence="3" key="1">
    <citation type="submission" date="2021-01" db="EMBL/GenBank/DDBJ databases">
        <authorList>
            <person name="Corre E."/>
            <person name="Pelletier E."/>
            <person name="Niang G."/>
            <person name="Scheremetjew M."/>
            <person name="Finn R."/>
            <person name="Kale V."/>
            <person name="Holt S."/>
            <person name="Cochrane G."/>
            <person name="Meng A."/>
            <person name="Brown T."/>
            <person name="Cohen L."/>
        </authorList>
    </citation>
    <scope>NUCLEOTIDE SEQUENCE</scope>
    <source>
        <strain evidence="3">CCMP3105</strain>
    </source>
</reference>
<accession>A0A7S4Q5Z6</accession>
<dbReference type="EMBL" id="HBNR01019800">
    <property type="protein sequence ID" value="CAE4573532.1"/>
    <property type="molecule type" value="Transcribed_RNA"/>
</dbReference>
<dbReference type="SMART" id="SM00456">
    <property type="entry name" value="WW"/>
    <property type="match status" value="2"/>
</dbReference>
<feature type="domain" description="WW" evidence="2">
    <location>
        <begin position="150"/>
        <end position="166"/>
    </location>
</feature>
<dbReference type="InterPro" id="IPR036020">
    <property type="entry name" value="WW_dom_sf"/>
</dbReference>
<feature type="region of interest" description="Disordered" evidence="1">
    <location>
        <begin position="227"/>
        <end position="271"/>
    </location>
</feature>